<dbReference type="AlphaFoldDB" id="A0A518C1M1"/>
<keyword evidence="1" id="KW-0472">Membrane</keyword>
<evidence type="ECO:0000256" key="1">
    <source>
        <dbReference type="SAM" id="Phobius"/>
    </source>
</evidence>
<accession>A0A518C1M1</accession>
<reference evidence="3" key="1">
    <citation type="submission" date="2019-02" db="EMBL/GenBank/DDBJ databases">
        <title>Deep-cultivation of Planctomycetes and their phenomic and genomic characterization uncovers novel biology.</title>
        <authorList>
            <person name="Wiegand S."/>
            <person name="Jogler M."/>
            <person name="Boedeker C."/>
            <person name="Pinto D."/>
            <person name="Vollmers J."/>
            <person name="Rivas-Marin E."/>
            <person name="Kohn T."/>
            <person name="Peeters S.H."/>
            <person name="Heuer A."/>
            <person name="Rast P."/>
            <person name="Oberbeckmann S."/>
            <person name="Bunk B."/>
            <person name="Jeske O."/>
            <person name="Meyerdierks A."/>
            <person name="Storesund J.E."/>
            <person name="Kallscheuer N."/>
            <person name="Luecker S."/>
            <person name="Lage O.M."/>
            <person name="Pohl T."/>
            <person name="Merkel B.J."/>
            <person name="Hornburger P."/>
            <person name="Mueller R.-W."/>
            <person name="Bruemmer F."/>
            <person name="Labrenz M."/>
            <person name="Spormann A.M."/>
            <person name="Op den Camp H."/>
            <person name="Overmann J."/>
            <person name="Amann R."/>
            <person name="Jetten M.S.M."/>
            <person name="Mascher T."/>
            <person name="Medema M.H."/>
            <person name="Devos D.P."/>
            <person name="Kaster A.-K."/>
            <person name="Ovreas L."/>
            <person name="Rohde M."/>
            <person name="Galperin M.Y."/>
            <person name="Jogler C."/>
        </authorList>
    </citation>
    <scope>NUCLEOTIDE SEQUENCE [LARGE SCALE GENOMIC DNA]</scope>
    <source>
        <strain evidence="3">Pan97</strain>
    </source>
</reference>
<dbReference type="KEGG" id="bvo:Pan97_00980"/>
<keyword evidence="1" id="KW-0812">Transmembrane</keyword>
<organism evidence="2 3">
    <name type="scientific">Bremerella volcania</name>
    <dbReference type="NCBI Taxonomy" id="2527984"/>
    <lineage>
        <taxon>Bacteria</taxon>
        <taxon>Pseudomonadati</taxon>
        <taxon>Planctomycetota</taxon>
        <taxon>Planctomycetia</taxon>
        <taxon>Pirellulales</taxon>
        <taxon>Pirellulaceae</taxon>
        <taxon>Bremerella</taxon>
    </lineage>
</organism>
<name>A0A518C1M1_9BACT</name>
<proteinExistence type="predicted"/>
<dbReference type="OrthoDB" id="290298at2"/>
<feature type="transmembrane region" description="Helical" evidence="1">
    <location>
        <begin position="6"/>
        <end position="25"/>
    </location>
</feature>
<dbReference type="RefSeq" id="WP_144969707.1">
    <property type="nucleotide sequence ID" value="NZ_CP036289.1"/>
</dbReference>
<keyword evidence="1" id="KW-1133">Transmembrane helix</keyword>
<dbReference type="EMBL" id="CP036289">
    <property type="protein sequence ID" value="QDU73131.1"/>
    <property type="molecule type" value="Genomic_DNA"/>
</dbReference>
<sequence>MPRSHFPSICVVILLILYVGSYVALSRQGIQQAVQYDSEFYYFVEPTTEGRVNSHLMCCLIYMPLIVIEARLGSDYYPSTCCQLSLS</sequence>
<evidence type="ECO:0000313" key="2">
    <source>
        <dbReference type="EMBL" id="QDU73131.1"/>
    </source>
</evidence>
<evidence type="ECO:0000313" key="3">
    <source>
        <dbReference type="Proteomes" id="UP000318626"/>
    </source>
</evidence>
<keyword evidence="3" id="KW-1185">Reference proteome</keyword>
<gene>
    <name evidence="2" type="ORF">Pan97_00980</name>
</gene>
<dbReference type="Proteomes" id="UP000318626">
    <property type="component" value="Chromosome"/>
</dbReference>
<protein>
    <submittedName>
        <fullName evidence="2">Uncharacterized protein</fullName>
    </submittedName>
</protein>